<dbReference type="HOGENOM" id="CLU_000631_7_0_1"/>
<keyword evidence="7" id="KW-0325">Glycoprotein</keyword>
<evidence type="ECO:0000256" key="9">
    <source>
        <dbReference type="ARBA" id="ARBA00042895"/>
    </source>
</evidence>
<dbReference type="RefSeq" id="XP_002174439.1">
    <property type="nucleotide sequence ID" value="XM_002174403.2"/>
</dbReference>
<keyword evidence="4 11" id="KW-0732">Signal</keyword>
<dbReference type="JaponicusDB" id="SJAG_03280">
    <property type="gene designation" value="gls2"/>
</dbReference>
<feature type="domain" description="Glycoside hydrolase family 31 N-terminal" evidence="13">
    <location>
        <begin position="100"/>
        <end position="327"/>
    </location>
</feature>
<feature type="domain" description="Glycoside hydrolase family 31 TIM barrel" evidence="12">
    <location>
        <begin position="377"/>
        <end position="704"/>
    </location>
</feature>
<keyword evidence="5 10" id="KW-0378">Hydrolase</keyword>
<evidence type="ECO:0000256" key="7">
    <source>
        <dbReference type="ARBA" id="ARBA00023180"/>
    </source>
</evidence>
<dbReference type="SUPFAM" id="SSF51011">
    <property type="entry name" value="Glycosyl hydrolase domain"/>
    <property type="match status" value="1"/>
</dbReference>
<comment type="subcellular location">
    <subcellularLocation>
        <location evidence="1">Endoplasmic reticulum</location>
    </subcellularLocation>
</comment>
<accession>B6K3T9</accession>
<dbReference type="GO" id="GO:0033919">
    <property type="term" value="F:glucan 1,3-alpha-glucosidase activity"/>
    <property type="evidence" value="ECO:0007669"/>
    <property type="project" value="EnsemblFungi"/>
</dbReference>
<evidence type="ECO:0000256" key="2">
    <source>
        <dbReference type="ARBA" id="ARBA00004833"/>
    </source>
</evidence>
<feature type="signal peptide" evidence="11">
    <location>
        <begin position="1"/>
        <end position="21"/>
    </location>
</feature>
<dbReference type="PANTHER" id="PTHR22762:SF54">
    <property type="entry name" value="BCDNA.GH04962"/>
    <property type="match status" value="1"/>
</dbReference>
<proteinExistence type="inferred from homology"/>
<evidence type="ECO:0000313" key="17">
    <source>
        <dbReference type="Proteomes" id="UP000001744"/>
    </source>
</evidence>
<dbReference type="InterPro" id="IPR011013">
    <property type="entry name" value="Gal_mutarotase_sf_dom"/>
</dbReference>
<evidence type="ECO:0000256" key="10">
    <source>
        <dbReference type="RuleBase" id="RU361185"/>
    </source>
</evidence>
<dbReference type="EMBL" id="KE651167">
    <property type="protein sequence ID" value="EEB08146.1"/>
    <property type="molecule type" value="Genomic_DNA"/>
</dbReference>
<gene>
    <name evidence="16" type="primary">gls2</name>
    <name evidence="15" type="ORF">SJAG_03280</name>
</gene>
<dbReference type="OrthoDB" id="3237269at2759"/>
<feature type="domain" description="Glycosyl hydrolase family 31 C-terminal" evidence="14">
    <location>
        <begin position="712"/>
        <end position="801"/>
    </location>
</feature>
<keyword evidence="17" id="KW-1185">Reference proteome</keyword>
<dbReference type="SUPFAM" id="SSF51445">
    <property type="entry name" value="(Trans)glycosidases"/>
    <property type="match status" value="1"/>
</dbReference>
<dbReference type="Gene3D" id="2.60.40.1760">
    <property type="entry name" value="glycosyl hydrolase (family 31)"/>
    <property type="match status" value="1"/>
</dbReference>
<evidence type="ECO:0000256" key="6">
    <source>
        <dbReference type="ARBA" id="ARBA00022824"/>
    </source>
</evidence>
<dbReference type="PANTHER" id="PTHR22762">
    <property type="entry name" value="ALPHA-GLUCOSIDASE"/>
    <property type="match status" value="1"/>
</dbReference>
<dbReference type="GO" id="GO:0017177">
    <property type="term" value="C:glucosidase II complex"/>
    <property type="evidence" value="ECO:0000318"/>
    <property type="project" value="GO_Central"/>
</dbReference>
<evidence type="ECO:0000256" key="1">
    <source>
        <dbReference type="ARBA" id="ARBA00004240"/>
    </source>
</evidence>
<dbReference type="GO" id="GO:0106407">
    <property type="term" value="F:Glc2Man9GlcNAc2 oligosaccharide glucosidase activity"/>
    <property type="evidence" value="ECO:0007669"/>
    <property type="project" value="EnsemblFungi"/>
</dbReference>
<dbReference type="Proteomes" id="UP000001744">
    <property type="component" value="Unassembled WGS sequence"/>
</dbReference>
<evidence type="ECO:0000313" key="15">
    <source>
        <dbReference type="EMBL" id="EEB08146.1"/>
    </source>
</evidence>
<evidence type="ECO:0000256" key="3">
    <source>
        <dbReference type="ARBA" id="ARBA00007806"/>
    </source>
</evidence>
<dbReference type="GO" id="GO:0090599">
    <property type="term" value="F:alpha-glucosidase activity"/>
    <property type="evidence" value="ECO:0000318"/>
    <property type="project" value="GO_Central"/>
</dbReference>
<feature type="chain" id="PRO_5002845073" description="Glucosidase II subunit alpha" evidence="11">
    <location>
        <begin position="22"/>
        <end position="931"/>
    </location>
</feature>
<dbReference type="OMA" id="TVHQPLW"/>
<name>B6K3T9_SCHJY</name>
<evidence type="ECO:0000256" key="4">
    <source>
        <dbReference type="ARBA" id="ARBA00022729"/>
    </source>
</evidence>
<dbReference type="eggNOG" id="KOG1066">
    <property type="taxonomic scope" value="Eukaryota"/>
</dbReference>
<dbReference type="CDD" id="cd06603">
    <property type="entry name" value="GH31_GANC_GANAB_alpha"/>
    <property type="match status" value="1"/>
</dbReference>
<dbReference type="Pfam" id="PF21365">
    <property type="entry name" value="Glyco_hydro_31_3rd"/>
    <property type="match status" value="1"/>
</dbReference>
<dbReference type="GO" id="GO:0006491">
    <property type="term" value="P:N-glycan processing"/>
    <property type="evidence" value="ECO:0000318"/>
    <property type="project" value="GO_Central"/>
</dbReference>
<dbReference type="GO" id="GO:0030246">
    <property type="term" value="F:carbohydrate binding"/>
    <property type="evidence" value="ECO:0007669"/>
    <property type="project" value="InterPro"/>
</dbReference>
<keyword evidence="6" id="KW-0256">Endoplasmic reticulum</keyword>
<dbReference type="CDD" id="cd14752">
    <property type="entry name" value="GH31_N"/>
    <property type="match status" value="1"/>
</dbReference>
<dbReference type="InterPro" id="IPR017853">
    <property type="entry name" value="GH"/>
</dbReference>
<dbReference type="GeneID" id="7052450"/>
<evidence type="ECO:0000259" key="12">
    <source>
        <dbReference type="Pfam" id="PF01055"/>
    </source>
</evidence>
<dbReference type="InterPro" id="IPR013780">
    <property type="entry name" value="Glyco_hydro_b"/>
</dbReference>
<dbReference type="Gene3D" id="2.60.40.1180">
    <property type="entry name" value="Golgi alpha-mannosidase II"/>
    <property type="match status" value="2"/>
</dbReference>
<evidence type="ECO:0000256" key="5">
    <source>
        <dbReference type="ARBA" id="ARBA00022801"/>
    </source>
</evidence>
<dbReference type="GO" id="GO:0005788">
    <property type="term" value="C:endoplasmic reticulum lumen"/>
    <property type="evidence" value="ECO:0007669"/>
    <property type="project" value="EnsemblFungi"/>
</dbReference>
<comment type="similarity">
    <text evidence="3 10">Belongs to the glycosyl hydrolase 31 family.</text>
</comment>
<dbReference type="Gene3D" id="3.20.20.80">
    <property type="entry name" value="Glycosidases"/>
    <property type="match status" value="1"/>
</dbReference>
<evidence type="ECO:0000256" key="8">
    <source>
        <dbReference type="ARBA" id="ARBA00023295"/>
    </source>
</evidence>
<dbReference type="Pfam" id="PF13802">
    <property type="entry name" value="Gal_mutarotas_2"/>
    <property type="match status" value="1"/>
</dbReference>
<dbReference type="VEuPathDB" id="FungiDB:SJAG_03280"/>
<dbReference type="GO" id="GO:0070880">
    <property type="term" value="P:fungal-type cell wall beta-glucan biosynthetic process"/>
    <property type="evidence" value="ECO:0007669"/>
    <property type="project" value="EnsemblFungi"/>
</dbReference>
<keyword evidence="8 10" id="KW-0326">Glycosidase</keyword>
<evidence type="ECO:0000259" key="13">
    <source>
        <dbReference type="Pfam" id="PF13802"/>
    </source>
</evidence>
<evidence type="ECO:0000259" key="14">
    <source>
        <dbReference type="Pfam" id="PF21365"/>
    </source>
</evidence>
<dbReference type="Pfam" id="PF01055">
    <property type="entry name" value="Glyco_hydro_31_2nd"/>
    <property type="match status" value="1"/>
</dbReference>
<organism evidence="15 17">
    <name type="scientific">Schizosaccharomyces japonicus (strain yFS275 / FY16936)</name>
    <name type="common">Fission yeast</name>
    <dbReference type="NCBI Taxonomy" id="402676"/>
    <lineage>
        <taxon>Eukaryota</taxon>
        <taxon>Fungi</taxon>
        <taxon>Dikarya</taxon>
        <taxon>Ascomycota</taxon>
        <taxon>Taphrinomycotina</taxon>
        <taxon>Schizosaccharomycetes</taxon>
        <taxon>Schizosaccharomycetales</taxon>
        <taxon>Schizosaccharomycetaceae</taxon>
        <taxon>Schizosaccharomyces</taxon>
    </lineage>
</organism>
<dbReference type="InterPro" id="IPR025887">
    <property type="entry name" value="Glyco_hydro_31_N_dom"/>
</dbReference>
<dbReference type="InterPro" id="IPR000322">
    <property type="entry name" value="Glyco_hydro_31_TIM"/>
</dbReference>
<dbReference type="PROSITE" id="PS51257">
    <property type="entry name" value="PROKAR_LIPOPROTEIN"/>
    <property type="match status" value="1"/>
</dbReference>
<dbReference type="AlphaFoldDB" id="B6K3T9"/>
<comment type="pathway">
    <text evidence="2">Glycan metabolism; N-glycan metabolism.</text>
</comment>
<dbReference type="SUPFAM" id="SSF74650">
    <property type="entry name" value="Galactose mutarotase-like"/>
    <property type="match status" value="1"/>
</dbReference>
<sequence>MKHSSLAGKLLQLVLWSFVLSIGSCVRHNDFKTSSQASFAKRNRGLADIQSEQSDSWNGLFEPLQHSLSYDNGVFRMDLVKTKDTDGTIVQELEERPVFPLQITILQDNTVRITMDEQKRLNGEAYYSNEALSTQRFSPEKHILSNESLQVDTKNLEVLHKFKNSWVIAFGENLKNKLTVYFSPLRFEFSRDDELQIVLNERGLLNMEQWRTHPDSTDDLKGQWEETFNGFRDSKPKGPESLGLDIQFVGYEHVYGVPEHASTLSLRETKGGDGAYTEPYRLYNVDIFEYEYDSPMSQYGAIPFMQAHKIGSDVGVFWLNAAETWIDVEKERNENNETLSTRTHWYSESGKLDVFIFMGPTATSIYDKFTKLTSRSQLPPLFSIGYHQCRWNYMSQEDLESVDSKFDEVDMPYDVIWLDIEYTDGRRFFTWNENFFPHPDSMAEKLNETSRKLVVLIDPHLKQDNNYFVYKDITENDFCVKDANGNNYVADCWPGKSVWPDFMNASVVEWWGRMYDADHFPYAAKNIHIWNDMNEPSIFTGPETSMIRDTIHAGGFEHRDIHNIYGHLVVKGTYDGLRVRDKNTQRPFILSRSFYAGTNSLAATWIGDTMGTWEHLRASLSTVLTNGIAGMAFCGADVGSFFGNPDAELFVRWYEMGIFYPFFRTHAHLDTKRREPWSYGEPYTSMLRELLRIRYRLLPVWYTAFFRNHESGLPILTPQFLAHPDDSYGFSIEDQFYLSDSGLLIRPVTRPGIEETSVYLADEERYYDYHEPHSIIQGKGKHNLAAPLGHVPIFLRGGHIIATRERIRRSAELTRYDPYTLTIAVPANSSEKAVGSLYVDDGVSFAYVNGDYALFKFEYVDGVLRIITEHMGTGNNFMTMVKFLKIERIVILGAQPHLLTVQLYDTEGFVAHSAQLPVEDGGIVKPMFHFV</sequence>
<evidence type="ECO:0000256" key="11">
    <source>
        <dbReference type="SAM" id="SignalP"/>
    </source>
</evidence>
<dbReference type="STRING" id="402676.B6K3T9"/>
<reference evidence="15 17" key="1">
    <citation type="journal article" date="2011" name="Science">
        <title>Comparative functional genomics of the fission yeasts.</title>
        <authorList>
            <person name="Rhind N."/>
            <person name="Chen Z."/>
            <person name="Yassour M."/>
            <person name="Thompson D.A."/>
            <person name="Haas B.J."/>
            <person name="Habib N."/>
            <person name="Wapinski I."/>
            <person name="Roy S."/>
            <person name="Lin M.F."/>
            <person name="Heiman D.I."/>
            <person name="Young S.K."/>
            <person name="Furuya K."/>
            <person name="Guo Y."/>
            <person name="Pidoux A."/>
            <person name="Chen H.M."/>
            <person name="Robbertse B."/>
            <person name="Goldberg J.M."/>
            <person name="Aoki K."/>
            <person name="Bayne E.H."/>
            <person name="Berlin A.M."/>
            <person name="Desjardins C.A."/>
            <person name="Dobbs E."/>
            <person name="Dukaj L."/>
            <person name="Fan L."/>
            <person name="FitzGerald M.G."/>
            <person name="French C."/>
            <person name="Gujja S."/>
            <person name="Hansen K."/>
            <person name="Keifenheim D."/>
            <person name="Levin J.Z."/>
            <person name="Mosher R.A."/>
            <person name="Mueller C.A."/>
            <person name="Pfiffner J."/>
            <person name="Priest M."/>
            <person name="Russ C."/>
            <person name="Smialowska A."/>
            <person name="Swoboda P."/>
            <person name="Sykes S.M."/>
            <person name="Vaughn M."/>
            <person name="Vengrova S."/>
            <person name="Yoder R."/>
            <person name="Zeng Q."/>
            <person name="Allshire R."/>
            <person name="Baulcombe D."/>
            <person name="Birren B.W."/>
            <person name="Brown W."/>
            <person name="Ekwall K."/>
            <person name="Kellis M."/>
            <person name="Leatherwood J."/>
            <person name="Levin H."/>
            <person name="Margalit H."/>
            <person name="Martienssen R."/>
            <person name="Nieduszynski C.A."/>
            <person name="Spatafora J.W."/>
            <person name="Friedman N."/>
            <person name="Dalgaard J.Z."/>
            <person name="Baumann P."/>
            <person name="Niki H."/>
            <person name="Regev A."/>
            <person name="Nusbaum C."/>
        </authorList>
    </citation>
    <scope>NUCLEOTIDE SEQUENCE [LARGE SCALE GENOMIC DNA]</scope>
    <source>
        <strain evidence="17">yFS275 / FY16936</strain>
    </source>
</reference>
<evidence type="ECO:0000313" key="16">
    <source>
        <dbReference type="JaponicusDB" id="SJAG_03280"/>
    </source>
</evidence>
<protein>
    <recommendedName>
        <fullName evidence="9">Glucosidase II subunit alpha</fullName>
    </recommendedName>
</protein>
<dbReference type="InterPro" id="IPR048395">
    <property type="entry name" value="Glyco_hydro_31_C"/>
</dbReference>